<comment type="similarity">
    <text evidence="2 3">Belongs to the cytochrome P450 family.</text>
</comment>
<dbReference type="GO" id="GO:0005506">
    <property type="term" value="F:iron ion binding"/>
    <property type="evidence" value="ECO:0007669"/>
    <property type="project" value="InterPro"/>
</dbReference>
<sequence>MISAKLFNPFALGNDRFPEFARRRATGGAAWGEAPYPEVGQAYYVFSHALVSKALKHPSLLQAPPGAYQATRQKITANYALDLLTKSMMLSDPPQHLQLRRPLAGSLTPSLSARLFDSLLSTALHLTQKATEKPDFDAVRDLAVPLSFSTLENILGINIDNPWSMGEDAQCMAKALEMRPKGVDPDANDACRRLELWVSSAIDKGAIRPNGMAAQMLAEVEAGRWQRDDAVANIVFLLFAGQATVVDTFGNALVALECFPDQRKLLEDGRVSWLSAAEELLRYCAPVHYAGARIAANDFDFDGVAIRAGQAVVPVLASANRDAAVFPAGDQLDLSSAVPSTLTFGTGLHVCLGQHVARLELAALLEALFTKAGGWRLDLLRVVRRPSVLLYGLQTAPLIFA</sequence>
<keyword evidence="5" id="KW-1185">Reference proteome</keyword>
<keyword evidence="3" id="KW-0560">Oxidoreductase</keyword>
<dbReference type="PANTHER" id="PTHR46696:SF1">
    <property type="entry name" value="CYTOCHROME P450 YJIB-RELATED"/>
    <property type="match status" value="1"/>
</dbReference>
<keyword evidence="3" id="KW-0503">Monooxygenase</keyword>
<dbReference type="RefSeq" id="WP_095485980.1">
    <property type="nucleotide sequence ID" value="NZ_CP088151.1"/>
</dbReference>
<gene>
    <name evidence="4" type="ORF">CIT25_18360</name>
</gene>
<organism evidence="4 5">
    <name type="scientific">Mesorhizobium mediterraneum</name>
    <dbReference type="NCBI Taxonomy" id="43617"/>
    <lineage>
        <taxon>Bacteria</taxon>
        <taxon>Pseudomonadati</taxon>
        <taxon>Pseudomonadota</taxon>
        <taxon>Alphaproteobacteria</taxon>
        <taxon>Hyphomicrobiales</taxon>
        <taxon>Phyllobacteriaceae</taxon>
        <taxon>Mesorhizobium</taxon>
    </lineage>
</organism>
<dbReference type="PROSITE" id="PS00086">
    <property type="entry name" value="CYTOCHROME_P450"/>
    <property type="match status" value="1"/>
</dbReference>
<proteinExistence type="inferred from homology"/>
<keyword evidence="3" id="KW-0349">Heme</keyword>
<dbReference type="GO" id="GO:0020037">
    <property type="term" value="F:heme binding"/>
    <property type="evidence" value="ECO:0007669"/>
    <property type="project" value="InterPro"/>
</dbReference>
<dbReference type="EMBL" id="NPKI01000020">
    <property type="protein sequence ID" value="PAQ00829.1"/>
    <property type="molecule type" value="Genomic_DNA"/>
</dbReference>
<dbReference type="InterPro" id="IPR001128">
    <property type="entry name" value="Cyt_P450"/>
</dbReference>
<protein>
    <recommendedName>
        <fullName evidence="6">Cytochrome</fullName>
    </recommendedName>
</protein>
<accession>A0AB36R7X7</accession>
<dbReference type="Pfam" id="PF00067">
    <property type="entry name" value="p450"/>
    <property type="match status" value="1"/>
</dbReference>
<dbReference type="PANTHER" id="PTHR46696">
    <property type="entry name" value="P450, PUTATIVE (EUROFUNG)-RELATED"/>
    <property type="match status" value="1"/>
</dbReference>
<evidence type="ECO:0000313" key="4">
    <source>
        <dbReference type="EMBL" id="PAQ00829.1"/>
    </source>
</evidence>
<evidence type="ECO:0000256" key="1">
    <source>
        <dbReference type="ARBA" id="ARBA00001971"/>
    </source>
</evidence>
<dbReference type="InterPro" id="IPR017972">
    <property type="entry name" value="Cyt_P450_CS"/>
</dbReference>
<dbReference type="InterPro" id="IPR002397">
    <property type="entry name" value="Cyt_P450_B"/>
</dbReference>
<keyword evidence="3" id="KW-0479">Metal-binding</keyword>
<comment type="caution">
    <text evidence="4">The sequence shown here is derived from an EMBL/GenBank/DDBJ whole genome shotgun (WGS) entry which is preliminary data.</text>
</comment>
<dbReference type="AlphaFoldDB" id="A0AB36R7X7"/>
<dbReference type="PRINTS" id="PR00359">
    <property type="entry name" value="BP450"/>
</dbReference>
<dbReference type="GO" id="GO:0004497">
    <property type="term" value="F:monooxygenase activity"/>
    <property type="evidence" value="ECO:0007669"/>
    <property type="project" value="UniProtKB-KW"/>
</dbReference>
<evidence type="ECO:0000256" key="2">
    <source>
        <dbReference type="ARBA" id="ARBA00010617"/>
    </source>
</evidence>
<dbReference type="Gene3D" id="1.10.630.10">
    <property type="entry name" value="Cytochrome P450"/>
    <property type="match status" value="1"/>
</dbReference>
<evidence type="ECO:0000313" key="5">
    <source>
        <dbReference type="Proteomes" id="UP000216215"/>
    </source>
</evidence>
<evidence type="ECO:0000256" key="3">
    <source>
        <dbReference type="RuleBase" id="RU000461"/>
    </source>
</evidence>
<keyword evidence="3" id="KW-0408">Iron</keyword>
<dbReference type="Proteomes" id="UP000216215">
    <property type="component" value="Unassembled WGS sequence"/>
</dbReference>
<dbReference type="GO" id="GO:0016705">
    <property type="term" value="F:oxidoreductase activity, acting on paired donors, with incorporation or reduction of molecular oxygen"/>
    <property type="evidence" value="ECO:0007669"/>
    <property type="project" value="InterPro"/>
</dbReference>
<comment type="cofactor">
    <cofactor evidence="1">
        <name>heme</name>
        <dbReference type="ChEBI" id="CHEBI:30413"/>
    </cofactor>
</comment>
<dbReference type="InterPro" id="IPR036396">
    <property type="entry name" value="Cyt_P450_sf"/>
</dbReference>
<name>A0AB36R7X7_9HYPH</name>
<dbReference type="SUPFAM" id="SSF48264">
    <property type="entry name" value="Cytochrome P450"/>
    <property type="match status" value="1"/>
</dbReference>
<evidence type="ECO:0008006" key="6">
    <source>
        <dbReference type="Google" id="ProtNLM"/>
    </source>
</evidence>
<reference evidence="5" key="1">
    <citation type="submission" date="2017-08" db="EMBL/GenBank/DDBJ databases">
        <title>Mesorhizobium wenxinae sp. nov., a novel rhizobial species isolated from root nodules of chickpea (Cicer arietinum L.).</title>
        <authorList>
            <person name="Zhang J."/>
        </authorList>
    </citation>
    <scope>NUCLEOTIDE SEQUENCE [LARGE SCALE GENOMIC DNA]</scope>
    <source>
        <strain evidence="5">USDA 3392</strain>
    </source>
</reference>